<proteinExistence type="predicted"/>
<evidence type="ECO:0000313" key="2">
    <source>
        <dbReference type="Proteomes" id="UP001148737"/>
    </source>
</evidence>
<gene>
    <name evidence="1" type="ORF">NLG97_g8328</name>
</gene>
<dbReference type="Proteomes" id="UP001148737">
    <property type="component" value="Unassembled WGS sequence"/>
</dbReference>
<accession>A0ACC1QJB3</accession>
<dbReference type="EMBL" id="JANAKD010001444">
    <property type="protein sequence ID" value="KAJ3479400.1"/>
    <property type="molecule type" value="Genomic_DNA"/>
</dbReference>
<name>A0ACC1QJB3_9HYPO</name>
<protein>
    <submittedName>
        <fullName evidence="1">Uncharacterized protein</fullName>
    </submittedName>
</protein>
<reference evidence="1" key="1">
    <citation type="submission" date="2022-07" db="EMBL/GenBank/DDBJ databases">
        <title>Genome Sequence of Lecanicillium saksenae.</title>
        <authorList>
            <person name="Buettner E."/>
        </authorList>
    </citation>
    <scope>NUCLEOTIDE SEQUENCE</scope>
    <source>
        <strain evidence="1">VT-O1</strain>
    </source>
</reference>
<evidence type="ECO:0000313" key="1">
    <source>
        <dbReference type="EMBL" id="KAJ3479400.1"/>
    </source>
</evidence>
<keyword evidence="2" id="KW-1185">Reference proteome</keyword>
<organism evidence="1 2">
    <name type="scientific">Lecanicillium saksenae</name>
    <dbReference type="NCBI Taxonomy" id="468837"/>
    <lineage>
        <taxon>Eukaryota</taxon>
        <taxon>Fungi</taxon>
        <taxon>Dikarya</taxon>
        <taxon>Ascomycota</taxon>
        <taxon>Pezizomycotina</taxon>
        <taxon>Sordariomycetes</taxon>
        <taxon>Hypocreomycetidae</taxon>
        <taxon>Hypocreales</taxon>
        <taxon>Cordycipitaceae</taxon>
        <taxon>Lecanicillium</taxon>
    </lineage>
</organism>
<sequence>MMEITTLRVAYASSSLSMKTLMCRAVTAANGIQQFEPGNWCETYSTDDPRFTALGYLYKTAVHLYALLSLPLQLAIHFAESQVEGPITRALARDGHCLIQLGRLTLAWPTAVLGVAVAGNEEQRSQYAVWLEELKWSGQVDGAVIMAPMLEEFWKSGKTEWDECWYERVACVG</sequence>
<comment type="caution">
    <text evidence="1">The sequence shown here is derived from an EMBL/GenBank/DDBJ whole genome shotgun (WGS) entry which is preliminary data.</text>
</comment>